<proteinExistence type="predicted"/>
<dbReference type="InterPro" id="IPR047574">
    <property type="entry name" value="AD"/>
</dbReference>
<dbReference type="Proteomes" id="UP000050761">
    <property type="component" value="Unassembled WGS sequence"/>
</dbReference>
<keyword evidence="4" id="KW-1185">Reference proteome</keyword>
<reference evidence="5" key="2">
    <citation type="submission" date="2019-09" db="UniProtKB">
        <authorList>
            <consortium name="WormBaseParasite"/>
        </authorList>
    </citation>
    <scope>IDENTIFICATION</scope>
</reference>
<feature type="region of interest" description="Disordered" evidence="1">
    <location>
        <begin position="1"/>
        <end position="27"/>
    </location>
</feature>
<evidence type="ECO:0000313" key="4">
    <source>
        <dbReference type="Proteomes" id="UP000050761"/>
    </source>
</evidence>
<dbReference type="AlphaFoldDB" id="A0A183GMH3"/>
<sequence length="79" mass="9096">MRGGNQTTEVKPHAAWRKKKSRHRVHQQNLVRSKRQYLLSWLRANHVDVKECEDGSLMIFGAACIQSPFTEDSCFAITP</sequence>
<accession>A0A3P8EBX7</accession>
<feature type="domain" description="AD" evidence="2">
    <location>
        <begin position="5"/>
        <end position="79"/>
    </location>
</feature>
<evidence type="ECO:0000313" key="3">
    <source>
        <dbReference type="EMBL" id="VDP41655.1"/>
    </source>
</evidence>
<dbReference type="OrthoDB" id="77463at2759"/>
<dbReference type="PROSITE" id="PS52001">
    <property type="entry name" value="AD"/>
    <property type="match status" value="1"/>
</dbReference>
<name>A0A183GMH3_HELPZ</name>
<accession>A0A183GMH3</accession>
<gene>
    <name evidence="3" type="ORF">HPBE_LOCUS23892</name>
</gene>
<evidence type="ECO:0000313" key="5">
    <source>
        <dbReference type="WBParaSite" id="HPBE_0002389301-mRNA-1"/>
    </source>
</evidence>
<reference evidence="3 4" key="1">
    <citation type="submission" date="2018-11" db="EMBL/GenBank/DDBJ databases">
        <authorList>
            <consortium name="Pathogen Informatics"/>
        </authorList>
    </citation>
    <scope>NUCLEOTIDE SEQUENCE [LARGE SCALE GENOMIC DNA]</scope>
</reference>
<dbReference type="EMBL" id="UZAH01035598">
    <property type="protein sequence ID" value="VDP41655.1"/>
    <property type="molecule type" value="Genomic_DNA"/>
</dbReference>
<protein>
    <submittedName>
        <fullName evidence="5">MADS-box domain-containing protein</fullName>
    </submittedName>
</protein>
<dbReference type="WBParaSite" id="HPBE_0002389301-mRNA-1">
    <property type="protein sequence ID" value="HPBE_0002389301-mRNA-1"/>
    <property type="gene ID" value="HPBE_0002389301"/>
</dbReference>
<evidence type="ECO:0000256" key="1">
    <source>
        <dbReference type="SAM" id="MobiDB-lite"/>
    </source>
</evidence>
<organism evidence="4 5">
    <name type="scientific">Heligmosomoides polygyrus</name>
    <name type="common">Parasitic roundworm</name>
    <dbReference type="NCBI Taxonomy" id="6339"/>
    <lineage>
        <taxon>Eukaryota</taxon>
        <taxon>Metazoa</taxon>
        <taxon>Ecdysozoa</taxon>
        <taxon>Nematoda</taxon>
        <taxon>Chromadorea</taxon>
        <taxon>Rhabditida</taxon>
        <taxon>Rhabditina</taxon>
        <taxon>Rhabditomorpha</taxon>
        <taxon>Strongyloidea</taxon>
        <taxon>Heligmosomidae</taxon>
        <taxon>Heligmosomoides</taxon>
    </lineage>
</organism>
<evidence type="ECO:0000259" key="2">
    <source>
        <dbReference type="PROSITE" id="PS52001"/>
    </source>
</evidence>
<feature type="compositionally biased region" description="Basic residues" evidence="1">
    <location>
        <begin position="14"/>
        <end position="26"/>
    </location>
</feature>